<dbReference type="UniPathway" id="UPA00337"/>
<protein>
    <submittedName>
        <fullName evidence="2">Prenyltransferase/squalene oxidase-like repeat protein</fullName>
    </submittedName>
</protein>
<organism evidence="2 3">
    <name type="scientific">Actinocorallia herbida</name>
    <dbReference type="NCBI Taxonomy" id="58109"/>
    <lineage>
        <taxon>Bacteria</taxon>
        <taxon>Bacillati</taxon>
        <taxon>Actinomycetota</taxon>
        <taxon>Actinomycetes</taxon>
        <taxon>Streptosporangiales</taxon>
        <taxon>Thermomonosporaceae</taxon>
        <taxon>Actinocorallia</taxon>
    </lineage>
</organism>
<keyword evidence="3" id="KW-1185">Reference proteome</keyword>
<proteinExistence type="predicted"/>
<name>A0A3N1CQ40_9ACTN</name>
<keyword evidence="2" id="KW-0808">Transferase</keyword>
<evidence type="ECO:0000313" key="3">
    <source>
        <dbReference type="Proteomes" id="UP000272400"/>
    </source>
</evidence>
<dbReference type="InterPro" id="IPR032696">
    <property type="entry name" value="SQ_cyclase_C"/>
</dbReference>
<dbReference type="AlphaFoldDB" id="A0A3N1CQ40"/>
<accession>A0A3N1CQ40</accession>
<comment type="caution">
    <text evidence="2">The sequence shown here is derived from an EMBL/GenBank/DDBJ whole genome shotgun (WGS) entry which is preliminary data.</text>
</comment>
<dbReference type="EMBL" id="RJKE01000001">
    <property type="protein sequence ID" value="ROO83437.1"/>
    <property type="molecule type" value="Genomic_DNA"/>
</dbReference>
<gene>
    <name evidence="2" type="ORF">EDD29_0940</name>
</gene>
<evidence type="ECO:0000259" key="1">
    <source>
        <dbReference type="Pfam" id="PF13243"/>
    </source>
</evidence>
<feature type="domain" description="Squalene cyclase C-terminal" evidence="1">
    <location>
        <begin position="323"/>
        <end position="418"/>
    </location>
</feature>
<dbReference type="RefSeq" id="WP_246052510.1">
    <property type="nucleotide sequence ID" value="NZ_RJKE01000001.1"/>
</dbReference>
<dbReference type="Proteomes" id="UP000272400">
    <property type="component" value="Unassembled WGS sequence"/>
</dbReference>
<dbReference type="GO" id="GO:0016740">
    <property type="term" value="F:transferase activity"/>
    <property type="evidence" value="ECO:0007669"/>
    <property type="project" value="UniProtKB-KW"/>
</dbReference>
<reference evidence="2 3" key="1">
    <citation type="submission" date="2018-11" db="EMBL/GenBank/DDBJ databases">
        <title>Sequencing the genomes of 1000 actinobacteria strains.</title>
        <authorList>
            <person name="Klenk H.-P."/>
        </authorList>
    </citation>
    <scope>NUCLEOTIDE SEQUENCE [LARGE SCALE GENOMIC DNA]</scope>
    <source>
        <strain evidence="2 3">DSM 44254</strain>
    </source>
</reference>
<dbReference type="Pfam" id="PF13243">
    <property type="entry name" value="SQHop_cyclase_C"/>
    <property type="match status" value="1"/>
</dbReference>
<dbReference type="Gene3D" id="1.50.10.160">
    <property type="match status" value="1"/>
</dbReference>
<evidence type="ECO:0000313" key="2">
    <source>
        <dbReference type="EMBL" id="ROO83437.1"/>
    </source>
</evidence>
<dbReference type="InterPro" id="IPR008930">
    <property type="entry name" value="Terpenoid_cyclase/PrenylTrfase"/>
</dbReference>
<sequence>MSPLDARAQEIVDGLLGQPWGRSSPSVYETGRLVALTPWLIGHEARVRWLVDAQRPDGGWGPPQGPGYRIVQTLSAVDALLSVADPRSAEAAERGLAFARGLLTDLPPLPDMPAIELISASLIRAVNDRRPGALPAPAALDDGTLDLVRGLAASGDPLPVKLLHALEVLGPGAVGLAAAPVEQTGTVGAAPAATAAWLGPVAPPAHDPARRFLETAARQYGGPVAPGLPITVFERGWVLVALARAGLSFAVHPELLLSLADPMGEHGAACAAGLPTDADTTSGALYALALVGSAIPPDPLLGYATETHFCTWPNEQGRSVTTNAHVLEAFGHALARRADPRYAEAAAKAAAFLRDTQRPEGFWDDRWHVSPYYATMSAALALAEYGGPESAQTVSRAVAWVRATRGADGGWGIWGATAEETAMALHVLLLADPATGPADADVRAGAAFLKRAGNDHPALWHDKDLYLPAAIVEATVLAALHLTEGALGHRRRLDDVLVT</sequence>
<dbReference type="Gene3D" id="1.50.10.20">
    <property type="match status" value="1"/>
</dbReference>
<dbReference type="SUPFAM" id="SSF48239">
    <property type="entry name" value="Terpenoid cyclases/Protein prenyltransferases"/>
    <property type="match status" value="2"/>
</dbReference>